<dbReference type="SUPFAM" id="SSF49785">
    <property type="entry name" value="Galactose-binding domain-like"/>
    <property type="match status" value="1"/>
</dbReference>
<dbReference type="Gene3D" id="2.60.40.60">
    <property type="entry name" value="Cadherins"/>
    <property type="match status" value="2"/>
</dbReference>
<keyword evidence="6 7" id="KW-0326">Glycosidase</keyword>
<evidence type="ECO:0000256" key="5">
    <source>
        <dbReference type="ARBA" id="ARBA00023157"/>
    </source>
</evidence>
<dbReference type="PROSITE" id="PS51764">
    <property type="entry name" value="GH26"/>
    <property type="match status" value="1"/>
</dbReference>
<reference evidence="12" key="1">
    <citation type="submission" date="2020-01" db="EMBL/GenBank/DDBJ databases">
        <authorList>
            <person name="Meier V. D."/>
            <person name="Meier V D."/>
        </authorList>
    </citation>
    <scope>NUCLEOTIDE SEQUENCE</scope>
    <source>
        <strain evidence="12">HLG_WM_MAG_07</strain>
    </source>
</reference>
<dbReference type="InterPro" id="IPR017853">
    <property type="entry name" value="GH"/>
</dbReference>
<feature type="domain" description="PA14" evidence="11">
    <location>
        <begin position="997"/>
        <end position="1155"/>
    </location>
</feature>
<dbReference type="InterPro" id="IPR002126">
    <property type="entry name" value="Cadherin-like_dom"/>
</dbReference>
<keyword evidence="3 7" id="KW-0378">Hydrolase</keyword>
<dbReference type="CDD" id="cd11304">
    <property type="entry name" value="Cadherin_repeat"/>
    <property type="match status" value="1"/>
</dbReference>
<dbReference type="Pfam" id="PF02156">
    <property type="entry name" value="Glyco_hydro_26"/>
    <property type="match status" value="1"/>
</dbReference>
<dbReference type="GO" id="GO:0005509">
    <property type="term" value="F:calcium ion binding"/>
    <property type="evidence" value="ECO:0007669"/>
    <property type="project" value="InterPro"/>
</dbReference>
<dbReference type="GO" id="GO:0006080">
    <property type="term" value="P:substituted mannan metabolic process"/>
    <property type="evidence" value="ECO:0007669"/>
    <property type="project" value="InterPro"/>
</dbReference>
<name>A0A6S6TBH0_9GAMM</name>
<dbReference type="SMART" id="SM00112">
    <property type="entry name" value="CA"/>
    <property type="match status" value="2"/>
</dbReference>
<evidence type="ECO:0000259" key="9">
    <source>
        <dbReference type="PROSITE" id="PS50268"/>
    </source>
</evidence>
<organism evidence="12">
    <name type="scientific">uncultured Thiotrichaceae bacterium</name>
    <dbReference type="NCBI Taxonomy" id="298394"/>
    <lineage>
        <taxon>Bacteria</taxon>
        <taxon>Pseudomonadati</taxon>
        <taxon>Pseudomonadota</taxon>
        <taxon>Gammaproteobacteria</taxon>
        <taxon>Thiotrichales</taxon>
        <taxon>Thiotrichaceae</taxon>
        <taxon>environmental samples</taxon>
    </lineage>
</organism>
<evidence type="ECO:0000256" key="6">
    <source>
        <dbReference type="ARBA" id="ARBA00023295"/>
    </source>
</evidence>
<dbReference type="GO" id="GO:0016985">
    <property type="term" value="F:mannan endo-1,4-beta-mannosidase activity"/>
    <property type="evidence" value="ECO:0007669"/>
    <property type="project" value="InterPro"/>
</dbReference>
<dbReference type="GO" id="GO:0007156">
    <property type="term" value="P:homophilic cell adhesion via plasma membrane adhesion molecules"/>
    <property type="evidence" value="ECO:0007669"/>
    <property type="project" value="InterPro"/>
</dbReference>
<dbReference type="InterPro" id="IPR000805">
    <property type="entry name" value="Glyco_hydro_26"/>
</dbReference>
<dbReference type="InterPro" id="IPR037524">
    <property type="entry name" value="PA14/GLEYA"/>
</dbReference>
<comment type="similarity">
    <text evidence="1 7">Belongs to the glycosyl hydrolase 26 family.</text>
</comment>
<dbReference type="SUPFAM" id="SSF51445">
    <property type="entry name" value="(Trans)glycosidases"/>
    <property type="match status" value="1"/>
</dbReference>
<evidence type="ECO:0000259" key="11">
    <source>
        <dbReference type="PROSITE" id="PS51820"/>
    </source>
</evidence>
<dbReference type="PROSITE" id="PS51820">
    <property type="entry name" value="PA14"/>
    <property type="match status" value="1"/>
</dbReference>
<dbReference type="InterPro" id="IPR022790">
    <property type="entry name" value="GH26_dom"/>
</dbReference>
<dbReference type="SUPFAM" id="SSF49313">
    <property type="entry name" value="Cadherin-like"/>
    <property type="match status" value="2"/>
</dbReference>
<evidence type="ECO:0000256" key="4">
    <source>
        <dbReference type="ARBA" id="ARBA00022837"/>
    </source>
</evidence>
<feature type="active site" description="Nucleophile" evidence="7">
    <location>
        <position position="579"/>
    </location>
</feature>
<keyword evidence="4" id="KW-0106">Calcium</keyword>
<dbReference type="Pfam" id="PF22633">
    <property type="entry name" value="F5_F8_type_C_2"/>
    <property type="match status" value="1"/>
</dbReference>
<feature type="chain" id="PRO_5027939414" evidence="8">
    <location>
        <begin position="24"/>
        <end position="1227"/>
    </location>
</feature>
<evidence type="ECO:0000256" key="3">
    <source>
        <dbReference type="ARBA" id="ARBA00022801"/>
    </source>
</evidence>
<feature type="active site" description="Proton donor" evidence="7">
    <location>
        <position position="465"/>
    </location>
</feature>
<proteinExistence type="inferred from homology"/>
<dbReference type="InterPro" id="IPR008979">
    <property type="entry name" value="Galactose-bd-like_sf"/>
</dbReference>
<dbReference type="InterPro" id="IPR006585">
    <property type="entry name" value="FTP1"/>
</dbReference>
<gene>
    <name evidence="12" type="ORF">HELGO_WM37450</name>
</gene>
<keyword evidence="8" id="KW-0732">Signal</keyword>
<evidence type="ECO:0000256" key="7">
    <source>
        <dbReference type="PROSITE-ProRule" id="PRU01100"/>
    </source>
</evidence>
<protein>
    <submittedName>
        <fullName evidence="12">Glycosyl hydrolase family 26/Calx-beta domain</fullName>
    </submittedName>
</protein>
<feature type="domain" description="GH26" evidence="10">
    <location>
        <begin position="323"/>
        <end position="645"/>
    </location>
</feature>
<feature type="domain" description="Cadherin" evidence="9">
    <location>
        <begin position="822"/>
        <end position="904"/>
    </location>
</feature>
<dbReference type="Gene3D" id="3.20.20.80">
    <property type="entry name" value="Glycosidases"/>
    <property type="match status" value="1"/>
</dbReference>
<dbReference type="Pfam" id="PF00028">
    <property type="entry name" value="Cadherin"/>
    <property type="match status" value="1"/>
</dbReference>
<evidence type="ECO:0000259" key="10">
    <source>
        <dbReference type="PROSITE" id="PS51764"/>
    </source>
</evidence>
<dbReference type="PANTHER" id="PTHR40079">
    <property type="entry name" value="MANNAN ENDO-1,4-BETA-MANNOSIDASE E-RELATED"/>
    <property type="match status" value="1"/>
</dbReference>
<sequence>MKQSTSLVLSIVIYLLSTLPSHALTQLSGDLESYLTTIDYGNASENTWVKPSGQQLLDFETMFLEFNAGNYDAAHQNASTLGYEVIEFTDNDTSDAHYILKEINTPSQSAFMGGGTYVQLPTGRNAVLQVPHPSFDSNTAQQGIETYLKVRPRLLMLAGTHRNDSTSRSYCTNASYQASDVAHQTQSYFYIAHTVMSSEDTSTLFFQLHGFGASSLTTLQTQCNSSNSKLINMSEGLNYATPESERSLLHIFRRKVEAGGKIEACVFGNDTTSLGGTWNVEGRYTNHSHSSCYNDATISTKRFIHLEQSADVRSNHRDDIANYIDQTLTEYFSQTANPFHSNTLLGIYHGNQGWFIDDITALEAWQEKKNAVITLFANFNPDQQNNVFTHQLPNLWNNGNIPLISWEPYLQATGTPDSIERDIVNGDHDIYLNSWISDLKIFLSGPDSTFNTADDRRIYLRLAHEMNGNWYPWSAVNADESPQDYIAMWRHIHDIFTGMDIGKNHVQWIWSTSATDHNAYPRMVEHYYPGDEYVDWLGVDGYGRKTSDTNSSVRMPARVFGNIIPRLRLISKKPISINETGAYSAAGTLIGEKTVWLEKFFAYVKEHNIQLISWFNKDLEKDWAIFDGLYGDTTSTAGETVYSAYKTGVQSNWIKSSDISNPRLLDQITFEGTPNIARQHGVATQGSNYGSSVASLAIDGDENTTNHTGCNADNNWWQVSLPETSMISRIVVKNRSSWRSRLNGSDVYITDTAYSAPLNEADKVYTLDSSDTQEITLPAAKSGAYVIVKAAGDNCLHMRELEVYGEVPLAPKFNTHETSHLIAQTKPLNSIVATLTAIDLQNDTLSYSIVGNVPFAVDSQGNVTVSGALSIGDIHTFDVIVSDGTNTASSALTITIKASTAPEFSGGEGHYAVAENAATNTSVGFVKATDVDLDLLTYSIVETGTPFQIDASSGEITVSESIDRNAGIQQTITIAVTDQATSIEQQQTIFIIPTANANTTGILLEHWTSISGNSVSDLTSIANYPANPTQTSILTSFEAPSQDYGSYGQRVSGYLTVAESAEYTFWIASDDESELRLSTDTSPANMGEPIASVDGWTSSQQWTKYTSQKSEPITLIAGRLYYIEALHKEGSGGDHIAVALQKTGDISQTLISGAQVIPPYVVDGIAPTTPTGLGTDSVSSSNVEMVWSAASDAIGVVSYKIYRDGVLIATLAGSVLHYTDNSVSANT</sequence>
<evidence type="ECO:0000256" key="8">
    <source>
        <dbReference type="SAM" id="SignalP"/>
    </source>
</evidence>
<evidence type="ECO:0000256" key="2">
    <source>
        <dbReference type="ARBA" id="ARBA00022723"/>
    </source>
</evidence>
<dbReference type="InterPro" id="IPR013783">
    <property type="entry name" value="Ig-like_fold"/>
</dbReference>
<feature type="non-terminal residue" evidence="12">
    <location>
        <position position="1227"/>
    </location>
</feature>
<accession>A0A6S6TBH0</accession>
<dbReference type="SMART" id="SM00607">
    <property type="entry name" value="FTP"/>
    <property type="match status" value="1"/>
</dbReference>
<dbReference type="InterPro" id="IPR011658">
    <property type="entry name" value="PA14_dom"/>
</dbReference>
<dbReference type="InterPro" id="IPR015919">
    <property type="entry name" value="Cadherin-like_sf"/>
</dbReference>
<dbReference type="Gene3D" id="2.60.120.260">
    <property type="entry name" value="Galactose-binding domain-like"/>
    <property type="match status" value="1"/>
</dbReference>
<keyword evidence="5" id="KW-1015">Disulfide bond</keyword>
<dbReference type="Pfam" id="PF07691">
    <property type="entry name" value="PA14"/>
    <property type="match status" value="1"/>
</dbReference>
<feature type="domain" description="Cadherin" evidence="9">
    <location>
        <begin position="913"/>
        <end position="1004"/>
    </location>
</feature>
<dbReference type="AlphaFoldDB" id="A0A6S6TBH0"/>
<evidence type="ECO:0000313" key="12">
    <source>
        <dbReference type="EMBL" id="CAA6812266.1"/>
    </source>
</evidence>
<dbReference type="PANTHER" id="PTHR40079:SF4">
    <property type="entry name" value="GH26 DOMAIN-CONTAINING PROTEIN-RELATED"/>
    <property type="match status" value="1"/>
</dbReference>
<dbReference type="GO" id="GO:0016020">
    <property type="term" value="C:membrane"/>
    <property type="evidence" value="ECO:0007669"/>
    <property type="project" value="InterPro"/>
</dbReference>
<dbReference type="PROSITE" id="PS50268">
    <property type="entry name" value="CADHERIN_2"/>
    <property type="match status" value="2"/>
</dbReference>
<evidence type="ECO:0000256" key="1">
    <source>
        <dbReference type="ARBA" id="ARBA00007754"/>
    </source>
</evidence>
<keyword evidence="2" id="KW-0479">Metal-binding</keyword>
<dbReference type="Gene3D" id="2.60.40.10">
    <property type="entry name" value="Immunoglobulins"/>
    <property type="match status" value="1"/>
</dbReference>
<dbReference type="EMBL" id="CACVAY010000053">
    <property type="protein sequence ID" value="CAA6812266.1"/>
    <property type="molecule type" value="Genomic_DNA"/>
</dbReference>
<dbReference type="SUPFAM" id="SSF56988">
    <property type="entry name" value="Anthrax protective antigen"/>
    <property type="match status" value="1"/>
</dbReference>
<feature type="signal peptide" evidence="8">
    <location>
        <begin position="1"/>
        <end position="23"/>
    </location>
</feature>